<name>A0A0E9W097_ANGAN</name>
<reference evidence="1" key="2">
    <citation type="journal article" date="2015" name="Fish Shellfish Immunol.">
        <title>Early steps in the European eel (Anguilla anguilla)-Vibrio vulnificus interaction in the gills: Role of the RtxA13 toxin.</title>
        <authorList>
            <person name="Callol A."/>
            <person name="Pajuelo D."/>
            <person name="Ebbesson L."/>
            <person name="Teles M."/>
            <person name="MacKenzie S."/>
            <person name="Amaro C."/>
        </authorList>
    </citation>
    <scope>NUCLEOTIDE SEQUENCE</scope>
</reference>
<protein>
    <submittedName>
        <fullName evidence="1">Uncharacterized protein</fullName>
    </submittedName>
</protein>
<evidence type="ECO:0000313" key="1">
    <source>
        <dbReference type="EMBL" id="JAH82985.1"/>
    </source>
</evidence>
<sequence length="19" mass="2200">MTTAFLDDDDRFITFAAHL</sequence>
<organism evidence="1">
    <name type="scientific">Anguilla anguilla</name>
    <name type="common">European freshwater eel</name>
    <name type="synonym">Muraena anguilla</name>
    <dbReference type="NCBI Taxonomy" id="7936"/>
    <lineage>
        <taxon>Eukaryota</taxon>
        <taxon>Metazoa</taxon>
        <taxon>Chordata</taxon>
        <taxon>Craniata</taxon>
        <taxon>Vertebrata</taxon>
        <taxon>Euteleostomi</taxon>
        <taxon>Actinopterygii</taxon>
        <taxon>Neopterygii</taxon>
        <taxon>Teleostei</taxon>
        <taxon>Anguilliformes</taxon>
        <taxon>Anguillidae</taxon>
        <taxon>Anguilla</taxon>
    </lineage>
</organism>
<reference evidence="1" key="1">
    <citation type="submission" date="2014-11" db="EMBL/GenBank/DDBJ databases">
        <authorList>
            <person name="Amaro Gonzalez C."/>
        </authorList>
    </citation>
    <scope>NUCLEOTIDE SEQUENCE</scope>
</reference>
<dbReference type="EMBL" id="GBXM01025592">
    <property type="protein sequence ID" value="JAH82985.1"/>
    <property type="molecule type" value="Transcribed_RNA"/>
</dbReference>
<proteinExistence type="predicted"/>
<accession>A0A0E9W097</accession>
<dbReference type="AlphaFoldDB" id="A0A0E9W097"/>